<reference evidence="1 2" key="1">
    <citation type="submission" date="2016-11" db="EMBL/GenBank/DDBJ databases">
        <authorList>
            <person name="Jaros S."/>
            <person name="Januszkiewicz K."/>
            <person name="Wedrychowicz H."/>
        </authorList>
    </citation>
    <scope>NUCLEOTIDE SEQUENCE [LARGE SCALE GENOMIC DNA]</scope>
    <source>
        <strain evidence="1 2">DSM 18899</strain>
    </source>
</reference>
<protein>
    <recommendedName>
        <fullName evidence="3">Nitroreductase family protein</fullName>
    </recommendedName>
</protein>
<dbReference type="Proteomes" id="UP000186513">
    <property type="component" value="Unassembled WGS sequence"/>
</dbReference>
<dbReference type="AlphaFoldDB" id="A0A1K2H6U9"/>
<dbReference type="SUPFAM" id="SSF55469">
    <property type="entry name" value="FMN-dependent nitroreductase-like"/>
    <property type="match status" value="1"/>
</dbReference>
<gene>
    <name evidence="1" type="ORF">SAMN02745887_00436</name>
</gene>
<organism evidence="1 2">
    <name type="scientific">Chitinimonas taiwanensis DSM 18899</name>
    <dbReference type="NCBI Taxonomy" id="1121279"/>
    <lineage>
        <taxon>Bacteria</taxon>
        <taxon>Pseudomonadati</taxon>
        <taxon>Pseudomonadota</taxon>
        <taxon>Betaproteobacteria</taxon>
        <taxon>Neisseriales</taxon>
        <taxon>Chitinibacteraceae</taxon>
        <taxon>Chitinimonas</taxon>
    </lineage>
</organism>
<dbReference type="EMBL" id="FPKR01000002">
    <property type="protein sequence ID" value="SFZ71701.1"/>
    <property type="molecule type" value="Genomic_DNA"/>
</dbReference>
<keyword evidence="2" id="KW-1185">Reference proteome</keyword>
<accession>A0A1K2H6U9</accession>
<dbReference type="GO" id="GO:0016491">
    <property type="term" value="F:oxidoreductase activity"/>
    <property type="evidence" value="ECO:0007669"/>
    <property type="project" value="InterPro"/>
</dbReference>
<evidence type="ECO:0000313" key="2">
    <source>
        <dbReference type="Proteomes" id="UP000186513"/>
    </source>
</evidence>
<sequence length="355" mass="40327">MSREVLIRILELARWAPSGDNQQPYRFEVLTDNHVAVHGYDTRQHVVYDFDGHASHMAHGALLETLRIAASKFGYATSWTIREGNQDEAPIYDVLLAAENIATDPLAEFIEARCVQRRPMQRTPLSAEQKQALIRSVGNGYTLQFFESATQRRAVAGLLWRNAKIRLTCPEAYPVHCEVIEWGTQFSKDKIPEGAVGVDAMTAKLMRWVMQSWDRVDFFNRYLFGTVAPRIQLDYLPAICCASHVLLKPAKKPDCLKDYVDAGVAMQRLWLTVSALGMYLQPEMTPVIFRWYTQHGRDISKLASINTAATELAQSFDTLTGENAQRPFSFFCRVGYSSPPTSRSLRRDLADLMWQ</sequence>
<dbReference type="InterPro" id="IPR000415">
    <property type="entry name" value="Nitroreductase-like"/>
</dbReference>
<dbReference type="Gene3D" id="3.40.109.10">
    <property type="entry name" value="NADH Oxidase"/>
    <property type="match status" value="2"/>
</dbReference>
<name>A0A1K2H6U9_9NEIS</name>
<evidence type="ECO:0000313" key="1">
    <source>
        <dbReference type="EMBL" id="SFZ71701.1"/>
    </source>
</evidence>
<dbReference type="STRING" id="1121279.SAMN02745887_00436"/>
<evidence type="ECO:0008006" key="3">
    <source>
        <dbReference type="Google" id="ProtNLM"/>
    </source>
</evidence>
<dbReference type="RefSeq" id="WP_139256003.1">
    <property type="nucleotide sequence ID" value="NZ_FPKR01000002.1"/>
</dbReference>
<proteinExistence type="predicted"/>
<dbReference type="OrthoDB" id="9802510at2"/>